<feature type="transmembrane region" description="Helical" evidence="14">
    <location>
        <begin position="73"/>
        <end position="95"/>
    </location>
</feature>
<dbReference type="PhylomeDB" id="F1QQU6"/>
<evidence type="ECO:0000259" key="15">
    <source>
        <dbReference type="PROSITE" id="PS50262"/>
    </source>
</evidence>
<evidence type="ECO:0000313" key="16">
    <source>
        <dbReference type="Ensembl" id="ENSDARP00000110874"/>
    </source>
</evidence>
<keyword evidence="11" id="KW-0325">Glycoprotein</keyword>
<dbReference type="InterPro" id="IPR000276">
    <property type="entry name" value="GPCR_Rhodpsn"/>
</dbReference>
<dbReference type="InterPro" id="IPR050402">
    <property type="entry name" value="OR51/52/56-like"/>
</dbReference>
<dbReference type="CDD" id="cd15223">
    <property type="entry name" value="7tmA_OR56-like"/>
    <property type="match status" value="1"/>
</dbReference>
<dbReference type="HOGENOM" id="CLU_012526_0_1_1"/>
<accession>F1QQU6</accession>
<evidence type="ECO:0000256" key="9">
    <source>
        <dbReference type="ARBA" id="ARBA00023157"/>
    </source>
</evidence>
<feature type="transmembrane region" description="Helical" evidence="14">
    <location>
        <begin position="146"/>
        <end position="167"/>
    </location>
</feature>
<sequence length="371" mass="41116">MGAEIKCINAPIPMASNVNGGPALLTKDQTSDTLAGCADHIQCAMTEELQGANFSHTKFLLTGFPEIYKYRRFLFLPFFLTYLLLLVGNSLLLFVIKSTESLHSPMYIFVSALAVVDIIVSTAIIPAMLLGFLFDLNEITLSGCLTQMFVTHFFSSVESTILLAMALDRFVAICKPLHYNEIMNSSMFLKLFLFTLIRSGTIMSTLVALASPLSFCGSNVIYHCYCDHMALVSLACDSIAQNQTMGLIVIICFVGIDTSVIFFSYVKILHVVLGTAAGEDRWKAFHTCGTHLMVMICFYFVGSVTFLSRNLNIPIPIDVNTFLGVMYIVFPASVNPIIYGVRTKEIRTALFKIFKNKINKVSIVKVSTIRN</sequence>
<dbReference type="OrthoDB" id="5969463at2759"/>
<evidence type="ECO:0000256" key="3">
    <source>
        <dbReference type="ARBA" id="ARBA00022606"/>
    </source>
</evidence>
<keyword evidence="2 14" id="KW-1003">Cell membrane</keyword>
<dbReference type="GeneID" id="797584"/>
<keyword evidence="9" id="KW-1015">Disulfide bond</keyword>
<protein>
    <recommendedName>
        <fullName evidence="14">Olfactory receptor</fullName>
    </recommendedName>
</protein>
<evidence type="ECO:0000256" key="12">
    <source>
        <dbReference type="ARBA" id="ARBA00023224"/>
    </source>
</evidence>
<feature type="transmembrane region" description="Helical" evidence="14">
    <location>
        <begin position="284"/>
        <end position="302"/>
    </location>
</feature>
<keyword evidence="12 13" id="KW-0807">Transducer</keyword>
<evidence type="ECO:0000256" key="5">
    <source>
        <dbReference type="ARBA" id="ARBA00022725"/>
    </source>
</evidence>
<organism evidence="16">
    <name type="scientific">Danio rerio</name>
    <name type="common">Zebrafish</name>
    <name type="synonym">Brachydanio rerio</name>
    <dbReference type="NCBI Taxonomy" id="7955"/>
    <lineage>
        <taxon>Eukaryota</taxon>
        <taxon>Metazoa</taxon>
        <taxon>Chordata</taxon>
        <taxon>Craniata</taxon>
        <taxon>Vertebrata</taxon>
        <taxon>Euteleostomi</taxon>
        <taxon>Actinopterygii</taxon>
        <taxon>Neopterygii</taxon>
        <taxon>Teleostei</taxon>
        <taxon>Ostariophysi</taxon>
        <taxon>Cypriniformes</taxon>
        <taxon>Danionidae</taxon>
        <taxon>Danioninae</taxon>
        <taxon>Danio</taxon>
    </lineage>
</organism>
<evidence type="ECO:0000256" key="6">
    <source>
        <dbReference type="ARBA" id="ARBA00022989"/>
    </source>
</evidence>
<evidence type="ECO:0000313" key="17">
    <source>
        <dbReference type="ZFIN" id="ZDB-GENE-990415-195"/>
    </source>
</evidence>
<name>F1QQU6_DANRE</name>
<keyword evidence="7 13" id="KW-0297">G-protein coupled receptor</keyword>
<comment type="similarity">
    <text evidence="13">Belongs to the G-protein coupled receptor 1 family.</text>
</comment>
<feature type="transmembrane region" description="Helical" evidence="14">
    <location>
        <begin position="322"/>
        <end position="341"/>
    </location>
</feature>
<evidence type="ECO:0000256" key="13">
    <source>
        <dbReference type="RuleBase" id="RU000688"/>
    </source>
</evidence>
<dbReference type="FunCoup" id="F1QQU6">
    <property type="interactions" value="1263"/>
</dbReference>
<dbReference type="PANTHER" id="PTHR26450">
    <property type="entry name" value="OLFACTORY RECEPTOR 56B1-RELATED"/>
    <property type="match status" value="1"/>
</dbReference>
<evidence type="ECO:0000256" key="8">
    <source>
        <dbReference type="ARBA" id="ARBA00023136"/>
    </source>
</evidence>
<dbReference type="PROSITE" id="PS00237">
    <property type="entry name" value="G_PROTEIN_RECEP_F1_1"/>
    <property type="match status" value="1"/>
</dbReference>
<evidence type="ECO:0000256" key="2">
    <source>
        <dbReference type="ARBA" id="ARBA00022475"/>
    </source>
</evidence>
<dbReference type="CTD" id="797584"/>
<dbReference type="PANTHER" id="PTHR26450:SF429">
    <property type="entry name" value="OLFACTORY RECEPTOR"/>
    <property type="match status" value="1"/>
</dbReference>
<feature type="transmembrane region" description="Helical" evidence="14">
    <location>
        <begin position="107"/>
        <end position="134"/>
    </location>
</feature>
<dbReference type="SMART" id="SM01381">
    <property type="entry name" value="7TM_GPCR_Srsx"/>
    <property type="match status" value="1"/>
</dbReference>
<dbReference type="GO" id="GO:0004984">
    <property type="term" value="F:olfactory receptor activity"/>
    <property type="evidence" value="ECO:0000318"/>
    <property type="project" value="GO_Central"/>
</dbReference>
<dbReference type="KEGG" id="dre:797584"/>
<dbReference type="FunFam" id="1.20.1070.10:FF:000024">
    <property type="entry name" value="Olfactory receptor"/>
    <property type="match status" value="1"/>
</dbReference>
<feature type="transmembrane region" description="Helical" evidence="14">
    <location>
        <begin position="188"/>
        <end position="210"/>
    </location>
</feature>
<evidence type="ECO:0000256" key="11">
    <source>
        <dbReference type="ARBA" id="ARBA00023180"/>
    </source>
</evidence>
<dbReference type="PaxDb" id="7955-ENSDARP00000110874"/>
<keyword evidence="8 14" id="KW-0472">Membrane</keyword>
<feature type="domain" description="G-protein coupled receptors family 1 profile" evidence="15">
    <location>
        <begin position="88"/>
        <end position="339"/>
    </location>
</feature>
<evidence type="ECO:0000256" key="1">
    <source>
        <dbReference type="ARBA" id="ARBA00004651"/>
    </source>
</evidence>
<comment type="subcellular location">
    <subcellularLocation>
        <location evidence="1 14">Cell membrane</location>
        <topology evidence="1 14">Multi-pass membrane protein</topology>
    </subcellularLocation>
</comment>
<dbReference type="SUPFAM" id="SSF81321">
    <property type="entry name" value="Family A G protein-coupled receptor-like"/>
    <property type="match status" value="1"/>
</dbReference>
<dbReference type="Pfam" id="PF13853">
    <property type="entry name" value="7tm_4"/>
    <property type="match status" value="1"/>
</dbReference>
<gene>
    <name evidence="17" type="primary">or55e1</name>
</gene>
<dbReference type="SMR" id="F1QQU6"/>
<dbReference type="OMA" id="PNMLLGF"/>
<accession>A0A8M1RJ33</accession>
<reference evidence="16" key="1">
    <citation type="submission" date="2011-07" db="UniProtKB">
        <authorList>
            <consortium name="Ensembl"/>
        </authorList>
    </citation>
    <scope>IDENTIFICATION</scope>
    <source>
        <strain evidence="16">Tuebingen</strain>
    </source>
</reference>
<dbReference type="ZFIN" id="ZDB-GENE-990415-195">
    <property type="gene designation" value="or55e1"/>
</dbReference>
<dbReference type="Ensembl" id="ENSDART00000110420.5">
    <property type="protein sequence ID" value="ENSDARP00000110874.3"/>
    <property type="gene ID" value="ENSDARG00000077211.5"/>
</dbReference>
<dbReference type="STRING" id="7955.ENSDARP00000110874"/>
<keyword evidence="5 14" id="KW-0552">Olfaction</keyword>
<dbReference type="GeneTree" id="ENSGT01150000286905"/>
<dbReference type="PROSITE" id="PS50262">
    <property type="entry name" value="G_PROTEIN_RECEP_F1_2"/>
    <property type="match status" value="1"/>
</dbReference>
<dbReference type="EMBL" id="FO704893">
    <property type="status" value="NOT_ANNOTATED_CDS"/>
    <property type="molecule type" value="Genomic_DNA"/>
</dbReference>
<feature type="transmembrane region" description="Helical" evidence="14">
    <location>
        <begin position="247"/>
        <end position="272"/>
    </location>
</feature>
<evidence type="ECO:0000256" key="7">
    <source>
        <dbReference type="ARBA" id="ARBA00023040"/>
    </source>
</evidence>
<proteinExistence type="inferred from homology"/>
<evidence type="ECO:0000256" key="10">
    <source>
        <dbReference type="ARBA" id="ARBA00023170"/>
    </source>
</evidence>
<dbReference type="PRINTS" id="PR00237">
    <property type="entry name" value="GPCRRHODOPSN"/>
</dbReference>
<dbReference type="AlphaFoldDB" id="F1QQU6"/>
<evidence type="ECO:0000256" key="4">
    <source>
        <dbReference type="ARBA" id="ARBA00022692"/>
    </source>
</evidence>
<dbReference type="GO" id="GO:0004930">
    <property type="term" value="F:G protein-coupled receptor activity"/>
    <property type="evidence" value="ECO:0007669"/>
    <property type="project" value="UniProtKB-KW"/>
</dbReference>
<evidence type="ECO:0000256" key="14">
    <source>
        <dbReference type="RuleBase" id="RU363047"/>
    </source>
</evidence>
<dbReference type="InterPro" id="IPR017452">
    <property type="entry name" value="GPCR_Rhodpsn_7TM"/>
</dbReference>
<reference evidence="16" key="2">
    <citation type="journal article" date="2013" name="Nature">
        <title>The zebrafish reference genome sequence and its relationship to the human genome.</title>
        <authorList>
            <consortium name="Genome Reference Consortium Zebrafish"/>
            <person name="Howe K."/>
            <person name="Clark M.D."/>
            <person name="Torroja C.F."/>
            <person name="Torrance J."/>
            <person name="Berthelot C."/>
            <person name="Muffato M."/>
            <person name="Collins J.E."/>
            <person name="Humphray S."/>
            <person name="McLaren K."/>
            <person name="Matthews L."/>
            <person name="McLaren S."/>
            <person name="Sealy I."/>
            <person name="Caccamo M."/>
            <person name="Churcher C."/>
            <person name="Scott C."/>
            <person name="Barrett J.C."/>
            <person name="Koch R."/>
            <person name="Rauch G.J."/>
            <person name="White S."/>
            <person name="Chow W."/>
            <person name="Kilian B."/>
            <person name="Quintais L.T."/>
            <person name="Guerra-Assuncao J.A."/>
            <person name="Zhou Y."/>
            <person name="Gu Y."/>
            <person name="Yen J."/>
            <person name="Vogel J.H."/>
            <person name="Eyre T."/>
            <person name="Redmond S."/>
            <person name="Banerjee R."/>
            <person name="Chi J."/>
            <person name="Fu B."/>
            <person name="Langley E."/>
            <person name="Maguire S.F."/>
            <person name="Laird G.K."/>
            <person name="Lloyd D."/>
            <person name="Kenyon E."/>
            <person name="Donaldson S."/>
            <person name="Sehra H."/>
            <person name="Almeida-King J."/>
            <person name="Loveland J."/>
            <person name="Trevanion S."/>
            <person name="Jones M."/>
            <person name="Quail M."/>
            <person name="Willey D."/>
            <person name="Hunt A."/>
            <person name="Burton J."/>
            <person name="Sims S."/>
            <person name="McLay K."/>
            <person name="Plumb B."/>
            <person name="Davis J."/>
            <person name="Clee C."/>
            <person name="Oliver K."/>
            <person name="Clark R."/>
            <person name="Riddle C."/>
            <person name="Elliot D."/>
            <person name="Eliott D."/>
            <person name="Threadgold G."/>
            <person name="Harden G."/>
            <person name="Ware D."/>
            <person name="Begum S."/>
            <person name="Mortimore B."/>
            <person name="Mortimer B."/>
            <person name="Kerry G."/>
            <person name="Heath P."/>
            <person name="Phillimore B."/>
            <person name="Tracey A."/>
            <person name="Corby N."/>
            <person name="Dunn M."/>
            <person name="Johnson C."/>
            <person name="Wood J."/>
            <person name="Clark S."/>
            <person name="Pelan S."/>
            <person name="Griffiths G."/>
            <person name="Smith M."/>
            <person name="Glithero R."/>
            <person name="Howden P."/>
            <person name="Barker N."/>
            <person name="Lloyd C."/>
            <person name="Stevens C."/>
            <person name="Harley J."/>
            <person name="Holt K."/>
            <person name="Panagiotidis G."/>
            <person name="Lovell J."/>
            <person name="Beasley H."/>
            <person name="Henderson C."/>
            <person name="Gordon D."/>
            <person name="Auger K."/>
            <person name="Wright D."/>
            <person name="Collins J."/>
            <person name="Raisen C."/>
            <person name="Dyer L."/>
            <person name="Leung K."/>
            <person name="Robertson L."/>
            <person name="Ambridge K."/>
            <person name="Leongamornlert D."/>
            <person name="McGuire S."/>
            <person name="Gilderthorp R."/>
            <person name="Griffiths C."/>
            <person name="Manthravadi D."/>
            <person name="Nichol S."/>
            <person name="Barker G."/>
            <person name="Whitehead S."/>
            <person name="Kay M."/>
            <person name="Brown J."/>
            <person name="Murnane C."/>
            <person name="Gray E."/>
            <person name="Humphries M."/>
            <person name="Sycamore N."/>
            <person name="Barker D."/>
            <person name="Saunders D."/>
            <person name="Wallis J."/>
            <person name="Babbage A."/>
            <person name="Hammond S."/>
            <person name="Mashreghi-Mohammadi M."/>
            <person name="Barr L."/>
            <person name="Martin S."/>
            <person name="Wray P."/>
            <person name="Ellington A."/>
            <person name="Matthews N."/>
            <person name="Ellwood M."/>
            <person name="Woodmansey R."/>
            <person name="Clark G."/>
            <person name="Cooper J."/>
            <person name="Cooper J."/>
            <person name="Tromans A."/>
            <person name="Grafham D."/>
            <person name="Skuce C."/>
            <person name="Pandian R."/>
            <person name="Andrews R."/>
            <person name="Harrison E."/>
            <person name="Kimberley A."/>
            <person name="Garnett J."/>
            <person name="Fosker N."/>
            <person name="Hall R."/>
            <person name="Garner P."/>
            <person name="Kelly D."/>
            <person name="Bird C."/>
            <person name="Palmer S."/>
            <person name="Gehring I."/>
            <person name="Berger A."/>
            <person name="Dooley C.M."/>
            <person name="Ersan-Urun Z."/>
            <person name="Eser C."/>
            <person name="Geiger H."/>
            <person name="Geisler M."/>
            <person name="Karotki L."/>
            <person name="Kirn A."/>
            <person name="Konantz J."/>
            <person name="Konantz M."/>
            <person name="Oberlander M."/>
            <person name="Rudolph-Geiger S."/>
            <person name="Teucke M."/>
            <person name="Lanz C."/>
            <person name="Raddatz G."/>
            <person name="Osoegawa K."/>
            <person name="Zhu B."/>
            <person name="Rapp A."/>
            <person name="Widaa S."/>
            <person name="Langford C."/>
            <person name="Yang F."/>
            <person name="Schuster S.C."/>
            <person name="Carter N.P."/>
            <person name="Harrow J."/>
            <person name="Ning Z."/>
            <person name="Herrero J."/>
            <person name="Searle S.M."/>
            <person name="Enright A."/>
            <person name="Geisler R."/>
            <person name="Plasterk R.H."/>
            <person name="Lee C."/>
            <person name="Westerfield M."/>
            <person name="de Jong P.J."/>
            <person name="Zon L.I."/>
            <person name="Postlethwait J.H."/>
            <person name="Nusslein-Volhard C."/>
            <person name="Hubbard T.J."/>
            <person name="Roest Crollius H."/>
            <person name="Rogers J."/>
            <person name="Stemple D.L."/>
        </authorList>
    </citation>
    <scope>NUCLEOTIDE SEQUENCE [LARGE SCALE GENOMIC DNA]</scope>
    <source>
        <strain evidence="16">Tuebingen</strain>
    </source>
</reference>
<dbReference type="eggNOG" id="ENOG502RYU0">
    <property type="taxonomic scope" value="Eukaryota"/>
</dbReference>
<dbReference type="Bgee" id="ENSDARG00000077211">
    <property type="expression patterns" value="Expressed in olfactory receptor cell and 3 other cell types or tissues"/>
</dbReference>
<dbReference type="AGR" id="ZFIN:ZDB-GENE-990415-195"/>
<dbReference type="InterPro" id="IPR000725">
    <property type="entry name" value="Olfact_rcpt"/>
</dbReference>
<dbReference type="GO" id="GO:0005886">
    <property type="term" value="C:plasma membrane"/>
    <property type="evidence" value="ECO:0000318"/>
    <property type="project" value="GO_Central"/>
</dbReference>
<keyword evidence="6 14" id="KW-1133">Transmembrane helix</keyword>
<keyword evidence="10 13" id="KW-0675">Receptor</keyword>
<dbReference type="Gene3D" id="1.20.1070.10">
    <property type="entry name" value="Rhodopsin 7-helix transmembrane proteins"/>
    <property type="match status" value="1"/>
</dbReference>
<keyword evidence="3 14" id="KW-0716">Sensory transduction</keyword>
<keyword evidence="4 13" id="KW-0812">Transmembrane</keyword>
<dbReference type="PRINTS" id="PR00245">
    <property type="entry name" value="OLFACTORYR"/>
</dbReference>